<dbReference type="SUPFAM" id="SSF46785">
    <property type="entry name" value="Winged helix' DNA-binding domain"/>
    <property type="match status" value="1"/>
</dbReference>
<dbReference type="PANTHER" id="PTHR33164:SF96">
    <property type="entry name" value="MARR-FAMILY TRANSCRIPTIONAL REGULATOR"/>
    <property type="match status" value="1"/>
</dbReference>
<dbReference type="Pfam" id="PF01047">
    <property type="entry name" value="MarR"/>
    <property type="match status" value="1"/>
</dbReference>
<dbReference type="RefSeq" id="WP_183861983.1">
    <property type="nucleotide sequence ID" value="NZ_JACHFH010000023.1"/>
</dbReference>
<keyword evidence="3" id="KW-0804">Transcription</keyword>
<protein>
    <submittedName>
        <fullName evidence="5">MarR family 2-MHQ and catechol resistance regulon transcriptional repressor</fullName>
    </submittedName>
</protein>
<evidence type="ECO:0000313" key="6">
    <source>
        <dbReference type="Proteomes" id="UP000559117"/>
    </source>
</evidence>
<keyword evidence="6" id="KW-1185">Reference proteome</keyword>
<dbReference type="Proteomes" id="UP000559117">
    <property type="component" value="Unassembled WGS sequence"/>
</dbReference>
<evidence type="ECO:0000256" key="2">
    <source>
        <dbReference type="ARBA" id="ARBA00023125"/>
    </source>
</evidence>
<dbReference type="PANTHER" id="PTHR33164">
    <property type="entry name" value="TRANSCRIPTIONAL REGULATOR, MARR FAMILY"/>
    <property type="match status" value="1"/>
</dbReference>
<comment type="caution">
    <text evidence="5">The sequence shown here is derived from an EMBL/GenBank/DDBJ whole genome shotgun (WGS) entry which is preliminary data.</text>
</comment>
<organism evidence="5 6">
    <name type="scientific">Pectinatus brassicae</name>
    <dbReference type="NCBI Taxonomy" id="862415"/>
    <lineage>
        <taxon>Bacteria</taxon>
        <taxon>Bacillati</taxon>
        <taxon>Bacillota</taxon>
        <taxon>Negativicutes</taxon>
        <taxon>Selenomonadales</taxon>
        <taxon>Selenomonadaceae</taxon>
        <taxon>Pectinatus</taxon>
    </lineage>
</organism>
<dbReference type="InterPro" id="IPR036388">
    <property type="entry name" value="WH-like_DNA-bd_sf"/>
</dbReference>
<feature type="domain" description="HTH marR-type" evidence="4">
    <location>
        <begin position="4"/>
        <end position="135"/>
    </location>
</feature>
<keyword evidence="2" id="KW-0238">DNA-binding</keyword>
<dbReference type="InterPro" id="IPR000835">
    <property type="entry name" value="HTH_MarR-typ"/>
</dbReference>
<dbReference type="Gene3D" id="1.10.10.10">
    <property type="entry name" value="Winged helix-like DNA-binding domain superfamily/Winged helix DNA-binding domain"/>
    <property type="match status" value="1"/>
</dbReference>
<gene>
    <name evidence="5" type="ORF">HNR32_001912</name>
</gene>
<dbReference type="AlphaFoldDB" id="A0A840UPW4"/>
<accession>A0A840UPW4</accession>
<keyword evidence="1" id="KW-0805">Transcription regulation</keyword>
<sequence>MIDKNEISNDFLEMLFLMRHRIFRHISIPLPINQFVVLCILEDEGSLTFSEIGKRLAIIKQQLSPLINRLEANELVQRLPDSHDKRRTNIKITPKGHEFINRHQSMVKEHLESDMVTLSEKEIKELGQSLKTLMKIFGKIKMS</sequence>
<dbReference type="InterPro" id="IPR039422">
    <property type="entry name" value="MarR/SlyA-like"/>
</dbReference>
<dbReference type="PROSITE" id="PS50995">
    <property type="entry name" value="HTH_MARR_2"/>
    <property type="match status" value="1"/>
</dbReference>
<evidence type="ECO:0000259" key="4">
    <source>
        <dbReference type="PROSITE" id="PS50995"/>
    </source>
</evidence>
<name>A0A840UPW4_9FIRM</name>
<dbReference type="GO" id="GO:0003677">
    <property type="term" value="F:DNA binding"/>
    <property type="evidence" value="ECO:0007669"/>
    <property type="project" value="UniProtKB-KW"/>
</dbReference>
<proteinExistence type="predicted"/>
<evidence type="ECO:0000256" key="3">
    <source>
        <dbReference type="ARBA" id="ARBA00023163"/>
    </source>
</evidence>
<dbReference type="PROSITE" id="PS01117">
    <property type="entry name" value="HTH_MARR_1"/>
    <property type="match status" value="1"/>
</dbReference>
<evidence type="ECO:0000313" key="5">
    <source>
        <dbReference type="EMBL" id="MBB5336758.1"/>
    </source>
</evidence>
<dbReference type="PRINTS" id="PR00598">
    <property type="entry name" value="HTHMARR"/>
</dbReference>
<dbReference type="EMBL" id="JACHFH010000023">
    <property type="protein sequence ID" value="MBB5336758.1"/>
    <property type="molecule type" value="Genomic_DNA"/>
</dbReference>
<dbReference type="InterPro" id="IPR023187">
    <property type="entry name" value="Tscrpt_reg_MarR-type_CS"/>
</dbReference>
<dbReference type="SMART" id="SM00347">
    <property type="entry name" value="HTH_MARR"/>
    <property type="match status" value="1"/>
</dbReference>
<dbReference type="InterPro" id="IPR036390">
    <property type="entry name" value="WH_DNA-bd_sf"/>
</dbReference>
<evidence type="ECO:0000256" key="1">
    <source>
        <dbReference type="ARBA" id="ARBA00023015"/>
    </source>
</evidence>
<dbReference type="GO" id="GO:0006950">
    <property type="term" value="P:response to stress"/>
    <property type="evidence" value="ECO:0007669"/>
    <property type="project" value="TreeGrafter"/>
</dbReference>
<reference evidence="5 6" key="1">
    <citation type="submission" date="2020-08" db="EMBL/GenBank/DDBJ databases">
        <title>Genomic Encyclopedia of Type Strains, Phase IV (KMG-IV): sequencing the most valuable type-strain genomes for metagenomic binning, comparative biology and taxonomic classification.</title>
        <authorList>
            <person name="Goeker M."/>
        </authorList>
    </citation>
    <scope>NUCLEOTIDE SEQUENCE [LARGE SCALE GENOMIC DNA]</scope>
    <source>
        <strain evidence="5 6">DSM 24661</strain>
    </source>
</reference>
<dbReference type="GO" id="GO:0003700">
    <property type="term" value="F:DNA-binding transcription factor activity"/>
    <property type="evidence" value="ECO:0007669"/>
    <property type="project" value="InterPro"/>
</dbReference>